<evidence type="ECO:0000259" key="1">
    <source>
        <dbReference type="Pfam" id="PF00168"/>
    </source>
</evidence>
<comment type="caution">
    <text evidence="2">The sequence shown here is derived from an EMBL/GenBank/DDBJ whole genome shotgun (WGS) entry which is preliminary data.</text>
</comment>
<name>A0A8T2IJ02_9PIPI</name>
<sequence>IEYWWGTDLSFRIFHRKGTQKKPELIGSATLPMREILQSPALSMTCNLPVCCTKDKLHQLNGSWTLKTLKRTDYCSMLLLMVPEGKELIVSSGESSEMCNSYLKCKLFSTQEASRSPIIWANTQPVYNFSQVAPVTLTSRLLERLKNNVMIIEIWNREACPGPDQLLGLAKLPCTSSVSVVAVDSYVPIFHVFNGLEQGKLKVLLAMGSGDQVVALQRLKNEEGPSLAPIPRPAHFLDPPLPGSQMTRSQEGMAEHVFEIHVDSVKGLTPLQATVWGEADCFVQYYFPSCSSGAHPETDLPEIAFTLKPVRTATTLCVPDPVFNDRQSHSIPAQSGTPVQRLLLSAYSMQGLTGGGGVPFEVWCR</sequence>
<dbReference type="Proteomes" id="UP000812440">
    <property type="component" value="Unassembled WGS sequence"/>
</dbReference>
<feature type="domain" description="C2" evidence="1">
    <location>
        <begin position="80"/>
        <end position="176"/>
    </location>
</feature>
<dbReference type="PANTHER" id="PTHR21254:SF1">
    <property type="entry name" value="C2 DOMAIN-CONTAINING PROTEIN 3"/>
    <property type="match status" value="1"/>
</dbReference>
<dbReference type="AlphaFoldDB" id="A0A8T2IJ02"/>
<organism evidence="2 3">
    <name type="scientific">Hymenochirus boettgeri</name>
    <name type="common">Congo dwarf clawed frog</name>
    <dbReference type="NCBI Taxonomy" id="247094"/>
    <lineage>
        <taxon>Eukaryota</taxon>
        <taxon>Metazoa</taxon>
        <taxon>Chordata</taxon>
        <taxon>Craniata</taxon>
        <taxon>Vertebrata</taxon>
        <taxon>Euteleostomi</taxon>
        <taxon>Amphibia</taxon>
        <taxon>Batrachia</taxon>
        <taxon>Anura</taxon>
        <taxon>Pipoidea</taxon>
        <taxon>Pipidae</taxon>
        <taxon>Pipinae</taxon>
        <taxon>Hymenochirus</taxon>
    </lineage>
</organism>
<gene>
    <name evidence="2" type="ORF">GDO86_019462</name>
</gene>
<accession>A0A8T2IJ02</accession>
<dbReference type="Gene3D" id="2.60.40.150">
    <property type="entry name" value="C2 domain"/>
    <property type="match status" value="1"/>
</dbReference>
<reference evidence="2" key="1">
    <citation type="thesis" date="2020" institute="ProQuest LLC" country="789 East Eisenhower Parkway, Ann Arbor, MI, USA">
        <title>Comparative Genomics and Chromosome Evolution.</title>
        <authorList>
            <person name="Mudd A.B."/>
        </authorList>
    </citation>
    <scope>NUCLEOTIDE SEQUENCE</scope>
    <source>
        <strain evidence="2">Female2</strain>
        <tissue evidence="2">Blood</tissue>
    </source>
</reference>
<dbReference type="PANTHER" id="PTHR21254">
    <property type="entry name" value="C2 DOMAIN-CONTAINING PROTEIN 3"/>
    <property type="match status" value="1"/>
</dbReference>
<dbReference type="GO" id="GO:0034451">
    <property type="term" value="C:centriolar satellite"/>
    <property type="evidence" value="ECO:0007669"/>
    <property type="project" value="TreeGrafter"/>
</dbReference>
<dbReference type="GO" id="GO:0060271">
    <property type="term" value="P:cilium assembly"/>
    <property type="evidence" value="ECO:0007669"/>
    <property type="project" value="TreeGrafter"/>
</dbReference>
<feature type="non-terminal residue" evidence="2">
    <location>
        <position position="365"/>
    </location>
</feature>
<dbReference type="GO" id="GO:0005814">
    <property type="term" value="C:centriole"/>
    <property type="evidence" value="ECO:0007669"/>
    <property type="project" value="TreeGrafter"/>
</dbReference>
<protein>
    <recommendedName>
        <fullName evidence="1">C2 domain-containing protein</fullName>
    </recommendedName>
</protein>
<dbReference type="Pfam" id="PF00168">
    <property type="entry name" value="C2"/>
    <property type="match status" value="1"/>
</dbReference>
<evidence type="ECO:0000313" key="3">
    <source>
        <dbReference type="Proteomes" id="UP000812440"/>
    </source>
</evidence>
<dbReference type="InterPro" id="IPR035892">
    <property type="entry name" value="C2_domain_sf"/>
</dbReference>
<dbReference type="GO" id="GO:0071539">
    <property type="term" value="P:protein localization to centrosome"/>
    <property type="evidence" value="ECO:0007669"/>
    <property type="project" value="TreeGrafter"/>
</dbReference>
<dbReference type="InterPro" id="IPR000008">
    <property type="entry name" value="C2_dom"/>
</dbReference>
<dbReference type="SUPFAM" id="SSF49562">
    <property type="entry name" value="C2 domain (Calcium/lipid-binding domain, CaLB)"/>
    <property type="match status" value="1"/>
</dbReference>
<evidence type="ECO:0000313" key="2">
    <source>
        <dbReference type="EMBL" id="KAG8431070.1"/>
    </source>
</evidence>
<dbReference type="GO" id="GO:0061511">
    <property type="term" value="P:centriole elongation"/>
    <property type="evidence" value="ECO:0007669"/>
    <property type="project" value="TreeGrafter"/>
</dbReference>
<proteinExistence type="predicted"/>
<dbReference type="EMBL" id="JAACNH010000383">
    <property type="protein sequence ID" value="KAG8431070.1"/>
    <property type="molecule type" value="Genomic_DNA"/>
</dbReference>
<dbReference type="OrthoDB" id="79771at2759"/>
<keyword evidence="3" id="KW-1185">Reference proteome</keyword>